<sequence length="97" mass="11149">MQIVQLIVERAWTELCESLDARLVYADYDRKDSAVAAGEPDMLLRNAPDCWPNVCSDDEVWESYDGNTDSTFDYTPSDMTFYSKTPKDCRFGLEMET</sequence>
<comment type="caution">
    <text evidence="1">The sequence shown here is derived from an EMBL/GenBank/DDBJ whole genome shotgun (WGS) entry which is preliminary data.</text>
</comment>
<accession>A0AAD3D2H8</accession>
<keyword evidence="2" id="KW-1185">Reference proteome</keyword>
<dbReference type="EMBL" id="BLLK01000052">
    <property type="protein sequence ID" value="GFH56558.1"/>
    <property type="molecule type" value="Genomic_DNA"/>
</dbReference>
<organism evidence="1 2">
    <name type="scientific">Chaetoceros tenuissimus</name>
    <dbReference type="NCBI Taxonomy" id="426638"/>
    <lineage>
        <taxon>Eukaryota</taxon>
        <taxon>Sar</taxon>
        <taxon>Stramenopiles</taxon>
        <taxon>Ochrophyta</taxon>
        <taxon>Bacillariophyta</taxon>
        <taxon>Coscinodiscophyceae</taxon>
        <taxon>Chaetocerotophycidae</taxon>
        <taxon>Chaetocerotales</taxon>
        <taxon>Chaetocerotaceae</taxon>
        <taxon>Chaetoceros</taxon>
    </lineage>
</organism>
<dbReference type="AlphaFoldDB" id="A0AAD3D2H8"/>
<reference evidence="1 2" key="1">
    <citation type="journal article" date="2021" name="Sci. Rep.">
        <title>The genome of the diatom Chaetoceros tenuissimus carries an ancient integrated fragment of an extant virus.</title>
        <authorList>
            <person name="Hongo Y."/>
            <person name="Kimura K."/>
            <person name="Takaki Y."/>
            <person name="Yoshida Y."/>
            <person name="Baba S."/>
            <person name="Kobayashi G."/>
            <person name="Nagasaki K."/>
            <person name="Hano T."/>
            <person name="Tomaru Y."/>
        </authorList>
    </citation>
    <scope>NUCLEOTIDE SEQUENCE [LARGE SCALE GENOMIC DNA]</scope>
    <source>
        <strain evidence="1 2">NIES-3715</strain>
    </source>
</reference>
<protein>
    <submittedName>
        <fullName evidence="1">Uncharacterized protein</fullName>
    </submittedName>
</protein>
<gene>
    <name evidence="1" type="ORF">CTEN210_13034</name>
</gene>
<dbReference type="Proteomes" id="UP001054902">
    <property type="component" value="Unassembled WGS sequence"/>
</dbReference>
<proteinExistence type="predicted"/>
<evidence type="ECO:0000313" key="1">
    <source>
        <dbReference type="EMBL" id="GFH56558.1"/>
    </source>
</evidence>
<name>A0AAD3D2H8_9STRA</name>
<evidence type="ECO:0000313" key="2">
    <source>
        <dbReference type="Proteomes" id="UP001054902"/>
    </source>
</evidence>